<dbReference type="OrthoDB" id="1878542at2759"/>
<dbReference type="GO" id="GO:0004497">
    <property type="term" value="F:monooxygenase activity"/>
    <property type="evidence" value="ECO:0007669"/>
    <property type="project" value="InterPro"/>
</dbReference>
<dbReference type="Proteomes" id="UP000749646">
    <property type="component" value="Unassembled WGS sequence"/>
</dbReference>
<comment type="caution">
    <text evidence="1">The sequence shown here is derived from an EMBL/GenBank/DDBJ whole genome shotgun (WGS) entry which is preliminary data.</text>
</comment>
<proteinExistence type="predicted"/>
<dbReference type="EMBL" id="JAAAHW010006506">
    <property type="protein sequence ID" value="KAF9959408.1"/>
    <property type="molecule type" value="Genomic_DNA"/>
</dbReference>
<evidence type="ECO:0000313" key="1">
    <source>
        <dbReference type="EMBL" id="KAF9959408.1"/>
    </source>
</evidence>
<dbReference type="SUPFAM" id="SSF51905">
    <property type="entry name" value="FAD/NAD(P)-binding domain"/>
    <property type="match status" value="1"/>
</dbReference>
<evidence type="ECO:0008006" key="3">
    <source>
        <dbReference type="Google" id="ProtNLM"/>
    </source>
</evidence>
<dbReference type="InterPro" id="IPR036188">
    <property type="entry name" value="FAD/NAD-bd_sf"/>
</dbReference>
<dbReference type="AlphaFoldDB" id="A0A9P6J5R8"/>
<organism evidence="1 2">
    <name type="scientific">Modicella reniformis</name>
    <dbReference type="NCBI Taxonomy" id="1440133"/>
    <lineage>
        <taxon>Eukaryota</taxon>
        <taxon>Fungi</taxon>
        <taxon>Fungi incertae sedis</taxon>
        <taxon>Mucoromycota</taxon>
        <taxon>Mortierellomycotina</taxon>
        <taxon>Mortierellomycetes</taxon>
        <taxon>Mortierellales</taxon>
        <taxon>Mortierellaceae</taxon>
        <taxon>Modicella</taxon>
    </lineage>
</organism>
<dbReference type="PANTHER" id="PTHR47356:SF2">
    <property type="entry name" value="FAD-BINDING DOMAIN-CONTAINING PROTEIN-RELATED"/>
    <property type="match status" value="1"/>
</dbReference>
<evidence type="ECO:0000313" key="2">
    <source>
        <dbReference type="Proteomes" id="UP000749646"/>
    </source>
</evidence>
<sequence length="332" mass="38083">YESLVFARPKLYDLLHSRVPAHKIFHSKKVVHTEEEHGQVHIYCSDDTHYEGDILVGADGAYSGVRQSLYKRLNAKGLLPKSDLKNFEFACVNMVGVSDPQDPENTPNNQICWVLGMQLSKKQAREQRFGNAEWGPEAIEAMYKDFVDLPVPWGGTMGDIMEDTPKDRISKVFIEDKVFKTWYHGQTVLIGDGAVNAMHDAVVLANCIYNMKDVSQKSITAALKGYYKQRHHRLDAHFKRSRALTSVFGGKTWFQRATRHLVLNFVPKWVQDRDFIKSMEYRPQVAWLPLVTNYGKGRVLPQEGERELLEERRRRQRLEQLGIPDLGLAVAL</sequence>
<dbReference type="InterPro" id="IPR050562">
    <property type="entry name" value="FAD_mOase_fung"/>
</dbReference>
<reference evidence="1" key="1">
    <citation type="journal article" date="2020" name="Fungal Divers.">
        <title>Resolving the Mortierellaceae phylogeny through synthesis of multi-gene phylogenetics and phylogenomics.</title>
        <authorList>
            <person name="Vandepol N."/>
            <person name="Liber J."/>
            <person name="Desiro A."/>
            <person name="Na H."/>
            <person name="Kennedy M."/>
            <person name="Barry K."/>
            <person name="Grigoriev I.V."/>
            <person name="Miller A.N."/>
            <person name="O'Donnell K."/>
            <person name="Stajich J.E."/>
            <person name="Bonito G."/>
        </authorList>
    </citation>
    <scope>NUCLEOTIDE SEQUENCE</scope>
    <source>
        <strain evidence="1">MES-2147</strain>
    </source>
</reference>
<protein>
    <recommendedName>
        <fullName evidence="3">FAD-binding domain-containing protein</fullName>
    </recommendedName>
</protein>
<dbReference type="PANTHER" id="PTHR47356">
    <property type="entry name" value="FAD-DEPENDENT MONOOXYGENASE ASQG-RELATED"/>
    <property type="match status" value="1"/>
</dbReference>
<keyword evidence="2" id="KW-1185">Reference proteome</keyword>
<dbReference type="Gene3D" id="3.50.50.60">
    <property type="entry name" value="FAD/NAD(P)-binding domain"/>
    <property type="match status" value="1"/>
</dbReference>
<accession>A0A9P6J5R8</accession>
<name>A0A9P6J5R8_9FUNG</name>
<gene>
    <name evidence="1" type="ORF">BGZ65_000427</name>
</gene>
<feature type="non-terminal residue" evidence="1">
    <location>
        <position position="1"/>
    </location>
</feature>